<evidence type="ECO:0000313" key="1">
    <source>
        <dbReference type="EMBL" id="VDK47212.1"/>
    </source>
</evidence>
<reference evidence="3" key="1">
    <citation type="submission" date="2016-06" db="UniProtKB">
        <authorList>
            <consortium name="WormBaseParasite"/>
        </authorList>
    </citation>
    <scope>IDENTIFICATION</scope>
</reference>
<dbReference type="AlphaFoldDB" id="A0A183D7S7"/>
<gene>
    <name evidence="1" type="ORF">GPUH_LOCUS4768</name>
</gene>
<organism evidence="3">
    <name type="scientific">Gongylonema pulchrum</name>
    <dbReference type="NCBI Taxonomy" id="637853"/>
    <lineage>
        <taxon>Eukaryota</taxon>
        <taxon>Metazoa</taxon>
        <taxon>Ecdysozoa</taxon>
        <taxon>Nematoda</taxon>
        <taxon>Chromadorea</taxon>
        <taxon>Rhabditida</taxon>
        <taxon>Spirurina</taxon>
        <taxon>Spiruromorpha</taxon>
        <taxon>Spiruroidea</taxon>
        <taxon>Gongylonematidae</taxon>
        <taxon>Gongylonema</taxon>
    </lineage>
</organism>
<keyword evidence="2" id="KW-1185">Reference proteome</keyword>
<dbReference type="Proteomes" id="UP000271098">
    <property type="component" value="Unassembled WGS sequence"/>
</dbReference>
<accession>A0A183D7S7</accession>
<reference evidence="1 2" key="2">
    <citation type="submission" date="2018-11" db="EMBL/GenBank/DDBJ databases">
        <authorList>
            <consortium name="Pathogen Informatics"/>
        </authorList>
    </citation>
    <scope>NUCLEOTIDE SEQUENCE [LARGE SCALE GENOMIC DNA]</scope>
</reference>
<evidence type="ECO:0000313" key="2">
    <source>
        <dbReference type="Proteomes" id="UP000271098"/>
    </source>
</evidence>
<protein>
    <submittedName>
        <fullName evidence="3">CUB domain-containing protein</fullName>
    </submittedName>
</protein>
<sequence>MKESISACGRRTELIDRHFTGLVDAEHFYLTPTAEYCRLNVTAYGTTGKNVSIVVSESGSTVQLDLDSATYGNNAGIQSR</sequence>
<dbReference type="WBParaSite" id="GPUH_0000477501-mRNA-1">
    <property type="protein sequence ID" value="GPUH_0000477501-mRNA-1"/>
    <property type="gene ID" value="GPUH_0000477501"/>
</dbReference>
<name>A0A183D7S7_9BILA</name>
<proteinExistence type="predicted"/>
<evidence type="ECO:0000313" key="3">
    <source>
        <dbReference type="WBParaSite" id="GPUH_0000477501-mRNA-1"/>
    </source>
</evidence>
<dbReference type="EMBL" id="UYRT01009362">
    <property type="protein sequence ID" value="VDK47212.1"/>
    <property type="molecule type" value="Genomic_DNA"/>
</dbReference>